<organism evidence="1 2">
    <name type="scientific">Panagrolaimus sp. JU765</name>
    <dbReference type="NCBI Taxonomy" id="591449"/>
    <lineage>
        <taxon>Eukaryota</taxon>
        <taxon>Metazoa</taxon>
        <taxon>Ecdysozoa</taxon>
        <taxon>Nematoda</taxon>
        <taxon>Chromadorea</taxon>
        <taxon>Rhabditida</taxon>
        <taxon>Tylenchina</taxon>
        <taxon>Panagrolaimomorpha</taxon>
        <taxon>Panagrolaimoidea</taxon>
        <taxon>Panagrolaimidae</taxon>
        <taxon>Panagrolaimus</taxon>
    </lineage>
</organism>
<dbReference type="Proteomes" id="UP000887576">
    <property type="component" value="Unplaced"/>
</dbReference>
<proteinExistence type="predicted"/>
<dbReference type="WBParaSite" id="JU765_v2.g13122.t1">
    <property type="protein sequence ID" value="JU765_v2.g13122.t1"/>
    <property type="gene ID" value="JU765_v2.g13122"/>
</dbReference>
<protein>
    <submittedName>
        <fullName evidence="2">Uncharacterized protein</fullName>
    </submittedName>
</protein>
<evidence type="ECO:0000313" key="1">
    <source>
        <dbReference type="Proteomes" id="UP000887576"/>
    </source>
</evidence>
<sequence>MATSWSSGVENQGQNQQICDNMPSTSSWPSTELTLETPERNRWRYKKRPSVCQTTPSKLYSVDISPVTPKKSKKDSPLIGKSLTSNTPSPLRRFQVLQCSSSVNISSQKKTDNIQYRIGGNTQRSSPSLTTQLNNSSSLDDSGFSSLGNSSGSIYDPYFLDPYYPALTDDFSTDSFSFDAVFENDTTDFSSIPIVSPVNILPSYQEKFKQVIIDVGKNMEKESQQNDTSKFTNTSLFDNWKFGPPASVDILEQQSTSPVSLSDILQSSKENENVSTMKTDKKMKQKTLEEKILTNLDKLNRVPFDENYAKTVDLTEFRKLKLMSSLSSNFYKTVLGRSKDQIEMTREAHKFLSSKRVSEAGSRMNISIVLFLNNNSAQVLSPHAHATTAAASSGAEDDYYYNSATEAESHPRYLLFSCVMILSAIVTFIQIFATIYCPHLADLPIRWHTLNCSCWNVFQLLIFANCASESSFNKFLKNQFITDNCLDIQRMTLSIFYSSMIMQIPVTLLMHFVPNIASTKFYKFYVWIPIYFFLDLGTFLIYGSTPWSWKAELIPIQVYQAAVTVLNNIGVLILLIGVIGGIIHFIVYWCQYMGRPDSRNSFMFVKLINLLLFVVYTISIVFVHAPANNLNMGTFLTPYVYQYVLPYMDLLINIGLTLIQLNELTSLLVPVVEFVMTWICIPTYRMELLHCFSCGQSLRKPKPIVRAMIPFQSESLAKVAPGVLNAEPPPAAPSYY</sequence>
<reference evidence="2" key="1">
    <citation type="submission" date="2022-11" db="UniProtKB">
        <authorList>
            <consortium name="WormBaseParasite"/>
        </authorList>
    </citation>
    <scope>IDENTIFICATION</scope>
</reference>
<name>A0AC34Q5D0_9BILA</name>
<accession>A0AC34Q5D0</accession>
<evidence type="ECO:0000313" key="2">
    <source>
        <dbReference type="WBParaSite" id="JU765_v2.g13122.t1"/>
    </source>
</evidence>